<protein>
    <recommendedName>
        <fullName evidence="2">ZFPL1-like U-box domain-containing protein</fullName>
    </recommendedName>
</protein>
<evidence type="ECO:0000313" key="4">
    <source>
        <dbReference type="Proteomes" id="UP000631114"/>
    </source>
</evidence>
<comment type="caution">
    <text evidence="3">The sequence shown here is derived from an EMBL/GenBank/DDBJ whole genome shotgun (WGS) entry which is preliminary data.</text>
</comment>
<name>A0A835M690_9MAGN</name>
<keyword evidence="4" id="KW-1185">Reference proteome</keyword>
<evidence type="ECO:0000259" key="2">
    <source>
        <dbReference type="Pfam" id="PF25998"/>
    </source>
</evidence>
<dbReference type="GO" id="GO:0016020">
    <property type="term" value="C:membrane"/>
    <property type="evidence" value="ECO:0007669"/>
    <property type="project" value="UniProtKB-SubCell"/>
</dbReference>
<feature type="region of interest" description="Disordered" evidence="1">
    <location>
        <begin position="75"/>
        <end position="118"/>
    </location>
</feature>
<dbReference type="GO" id="GO:0008270">
    <property type="term" value="F:zinc ion binding"/>
    <property type="evidence" value="ECO:0007669"/>
    <property type="project" value="UniProtKB-KW"/>
</dbReference>
<accession>A0A835M690</accession>
<dbReference type="OrthoDB" id="1916590at2759"/>
<reference evidence="3 4" key="1">
    <citation type="submission" date="2020-10" db="EMBL/GenBank/DDBJ databases">
        <title>The Coptis chinensis genome and diversification of protoberbering-type alkaloids.</title>
        <authorList>
            <person name="Wang B."/>
            <person name="Shu S."/>
            <person name="Song C."/>
            <person name="Liu Y."/>
        </authorList>
    </citation>
    <scope>NUCLEOTIDE SEQUENCE [LARGE SCALE GENOMIC DNA]</scope>
    <source>
        <strain evidence="3">HL-2020</strain>
        <tissue evidence="3">Leaf</tissue>
    </source>
</reference>
<evidence type="ECO:0000313" key="3">
    <source>
        <dbReference type="EMBL" id="KAF9621218.1"/>
    </source>
</evidence>
<organism evidence="3 4">
    <name type="scientific">Coptis chinensis</name>
    <dbReference type="NCBI Taxonomy" id="261450"/>
    <lineage>
        <taxon>Eukaryota</taxon>
        <taxon>Viridiplantae</taxon>
        <taxon>Streptophyta</taxon>
        <taxon>Embryophyta</taxon>
        <taxon>Tracheophyta</taxon>
        <taxon>Spermatophyta</taxon>
        <taxon>Magnoliopsida</taxon>
        <taxon>Ranunculales</taxon>
        <taxon>Ranunculaceae</taxon>
        <taxon>Coptidoideae</taxon>
        <taxon>Coptis</taxon>
    </lineage>
</organism>
<dbReference type="EMBL" id="JADFTS010000002">
    <property type="protein sequence ID" value="KAF9621218.1"/>
    <property type="molecule type" value="Genomic_DNA"/>
</dbReference>
<proteinExistence type="predicted"/>
<evidence type="ECO:0000256" key="1">
    <source>
        <dbReference type="SAM" id="MobiDB-lite"/>
    </source>
</evidence>
<dbReference type="InterPro" id="IPR058730">
    <property type="entry name" value="U-box_ZFPL1-like"/>
</dbReference>
<gene>
    <name evidence="3" type="ORF">IFM89_016712</name>
</gene>
<dbReference type="InterPro" id="IPR039043">
    <property type="entry name" value="ZFPL1"/>
</dbReference>
<dbReference type="PANTHER" id="PTHR12981:SF0">
    <property type="entry name" value="ZINC FINGER PROTEIN-LIKE 1"/>
    <property type="match status" value="1"/>
</dbReference>
<sequence>MLVLLSTESQRIFLISYLVQIWPPKSIKDSGSSLHSKLKETIMQTGLEKNLFGSHPVSLPAAEYHGPPAFASDPLVHLSANGGREKSSSDPSTATGIGPPEISVTDIVEIDGPNARGN</sequence>
<dbReference type="Pfam" id="PF25998">
    <property type="entry name" value="U-box_ZFPL1"/>
    <property type="match status" value="1"/>
</dbReference>
<feature type="domain" description="ZFPL1-like U-box" evidence="2">
    <location>
        <begin position="17"/>
        <end position="42"/>
    </location>
</feature>
<dbReference type="GO" id="GO:0005794">
    <property type="term" value="C:Golgi apparatus"/>
    <property type="evidence" value="ECO:0007669"/>
    <property type="project" value="TreeGrafter"/>
</dbReference>
<dbReference type="Proteomes" id="UP000631114">
    <property type="component" value="Unassembled WGS sequence"/>
</dbReference>
<dbReference type="AlphaFoldDB" id="A0A835M690"/>
<dbReference type="PANTHER" id="PTHR12981">
    <property type="entry name" value="ZINC FINGER PROTEIN-LIKE 1"/>
    <property type="match status" value="1"/>
</dbReference>